<comment type="caution">
    <text evidence="1">The sequence shown here is derived from an EMBL/GenBank/DDBJ whole genome shotgun (WGS) entry which is preliminary data.</text>
</comment>
<protein>
    <recommendedName>
        <fullName evidence="3">DUF505 domain-containing protein</fullName>
    </recommendedName>
</protein>
<dbReference type="STRING" id="1795632.TH606_02705"/>
<dbReference type="AlphaFoldDB" id="A0A177EBA0"/>
<dbReference type="Pfam" id="PF04458">
    <property type="entry name" value="DUF505"/>
    <property type="match status" value="1"/>
</dbReference>
<evidence type="ECO:0000313" key="2">
    <source>
        <dbReference type="Proteomes" id="UP000076964"/>
    </source>
</evidence>
<dbReference type="RefSeq" id="WP_068541159.1">
    <property type="nucleotide sequence ID" value="NZ_LSFI01000008.1"/>
</dbReference>
<name>A0A177EBA0_9BACT</name>
<reference evidence="1 2" key="1">
    <citation type="submission" date="2016-02" db="EMBL/GenBank/DDBJ databases">
        <title>Draft genome sequence of Thermodesulfatator sp. S606.</title>
        <authorList>
            <person name="Lai Q."/>
            <person name="Cao J."/>
            <person name="Dupont S."/>
            <person name="Shao Z."/>
            <person name="Jebbar M."/>
            <person name="Alain K."/>
        </authorList>
    </citation>
    <scope>NUCLEOTIDE SEQUENCE [LARGE SCALE GENOMIC DNA]</scope>
    <source>
        <strain evidence="1 2">S606</strain>
    </source>
</reference>
<dbReference type="OrthoDB" id="141930at2"/>
<evidence type="ECO:0008006" key="3">
    <source>
        <dbReference type="Google" id="ProtNLM"/>
    </source>
</evidence>
<organism evidence="1 2">
    <name type="scientific">Thermodesulfatator autotrophicus</name>
    <dbReference type="NCBI Taxonomy" id="1795632"/>
    <lineage>
        <taxon>Bacteria</taxon>
        <taxon>Pseudomonadati</taxon>
        <taxon>Thermodesulfobacteriota</taxon>
        <taxon>Thermodesulfobacteria</taxon>
        <taxon>Thermodesulfobacteriales</taxon>
        <taxon>Thermodesulfatatoraceae</taxon>
        <taxon>Thermodesulfatator</taxon>
    </lineage>
</organism>
<dbReference type="InterPro" id="IPR007548">
    <property type="entry name" value="DUF505"/>
</dbReference>
<evidence type="ECO:0000313" key="1">
    <source>
        <dbReference type="EMBL" id="OAG28279.1"/>
    </source>
</evidence>
<keyword evidence="2" id="KW-1185">Reference proteome</keyword>
<gene>
    <name evidence="1" type="ORF">TH606_02705</name>
</gene>
<proteinExistence type="predicted"/>
<dbReference type="Proteomes" id="UP000076964">
    <property type="component" value="Unassembled WGS sequence"/>
</dbReference>
<dbReference type="EMBL" id="LSFI01000008">
    <property type="protein sequence ID" value="OAG28279.1"/>
    <property type="molecule type" value="Genomic_DNA"/>
</dbReference>
<sequence length="645" mass="72686">MLIKKGHAEALLKLLSFEEETQSKGMEILEADEDLYLELEMQALVRQSAPLKRELTYLGKELALVLHDLINREKLSSPEKWPEGWRWLGTEIVAMLEAAGLAGQLGPLAIEPLQQRGLAAPIKDKETGKEYIGLSEAGKRVFEIYQALEPELEISSELAQEIRKLPAGPARASLLTTDTHTKHLLEAMRLIAYSVPASDIYAFTALGQAVKKALTYGGFGEGDVLTSDILWALADVADEKEVPEATLAILQSLGYIDQNKELLPAGYWALEVLRLWKREVTPDAWTIAIEEEEIEILQAIEHLWQKAQNNPEEVPTFKNLRAEMIDRKIKQYKEILARYGRKIEEMPEKYQQIASQFMEAKDLARWYDDNFSLRLSLYSLESFNLIHTTEDLKGREVFELTDFGRKVLKDQEVKVREISSTAVKAVTITHRSFSAPNVEWVDEALEAGLLGTGEPTRSGYLYGELAETILRTPHLTRYEAEILASIPSRGISVEELFDMVGEGKRRRFKWALEKLEARHLINVMPDGNIIETEAGEMIDRAVSGVPKNFGHPINPLIYRVLKALSEVGTLFVKEKRIRILPKNIKEAIKRSGLPAIVFDEALKAARHAGYVGKNTITEAGYSILQAVDKMNPHEEVKVFYAGEEA</sequence>
<accession>A0A177EBA0</accession>